<proteinExistence type="inferred from homology"/>
<evidence type="ECO:0000256" key="3">
    <source>
        <dbReference type="ARBA" id="ARBA00022741"/>
    </source>
</evidence>
<organism evidence="8 9">
    <name type="scientific">Roseomonas elaeocarpi</name>
    <dbReference type="NCBI Taxonomy" id="907779"/>
    <lineage>
        <taxon>Bacteria</taxon>
        <taxon>Pseudomonadati</taxon>
        <taxon>Pseudomonadota</taxon>
        <taxon>Alphaproteobacteria</taxon>
        <taxon>Acetobacterales</taxon>
        <taxon>Roseomonadaceae</taxon>
        <taxon>Roseomonas</taxon>
    </lineage>
</organism>
<comment type="similarity">
    <text evidence="1">Belongs to the ABC transporter superfamily.</text>
</comment>
<gene>
    <name evidence="8" type="ORF">ACFFGY_16635</name>
</gene>
<dbReference type="InterPro" id="IPR003593">
    <property type="entry name" value="AAA+_ATPase"/>
</dbReference>
<dbReference type="GO" id="GO:0005524">
    <property type="term" value="F:ATP binding"/>
    <property type="evidence" value="ECO:0007669"/>
    <property type="project" value="UniProtKB-KW"/>
</dbReference>
<dbReference type="InterPro" id="IPR003439">
    <property type="entry name" value="ABC_transporter-like_ATP-bd"/>
</dbReference>
<dbReference type="PROSITE" id="PS00211">
    <property type="entry name" value="ABC_TRANSPORTER_1"/>
    <property type="match status" value="2"/>
</dbReference>
<dbReference type="Pfam" id="PF00005">
    <property type="entry name" value="ABC_tran"/>
    <property type="match status" value="2"/>
</dbReference>
<feature type="compositionally biased region" description="Low complexity" evidence="6">
    <location>
        <begin position="50"/>
        <end position="63"/>
    </location>
</feature>
<dbReference type="InterPro" id="IPR027417">
    <property type="entry name" value="P-loop_NTPase"/>
</dbReference>
<sequence length="623" mass="64808">MTPRPGTAGETAPDPLVSNPMDSGPAPPGQAGPGGRDSPDPSRLGPSHPGPGATDPGATGGSTPPAPAAVVLEATALARSFGGVAAVRDVSLAVRAGEVVAIIGPNGAGKSTCFAMLGGQLRPDRGEVRLLGRDITGAGPEAVFRAGVGHTFQVTASFASMTLRENVQLALLSHRGRLWRLTRALTRHDPRPAEALLDQVGLLDQADRAAAVLAYGDLKRLELALALANDPKLLLMDEPTAGMAPPERAALMAEVRALASRRGLAVLFTEHDLDTVFRVSDRILVLDRGAVIAAGTPNAIRADARVRAVYLGTEVAEGMGAEIVPGPRDAGPDATRQPPVAHPSNPSSIAIPPGAALREAGAAPEASRDAAAKAAPDVAPQATPGGDPAPVLRVQGLTAHYGRAQILHDLRFSVAPGEVLVLLGRNGAGKTTTLRAVMGLLRPSAGEVRFRGRDVAGEAPFRIARLGMGYVPEERRVFAGLSVEENLEAGRRPARPGLAPWTPERIFALFPNLGRMRRRPGGRMSGGEQQMLAVARTLMGNPSLVLLDEPSEGLAPIIVEAMAEAVLALKREGITVLLAEQNLRFAGAVADRAAILERGTLAWSGGMTALLTDEALRRRYLAV</sequence>
<accession>A0ABV6JWN7</accession>
<keyword evidence="4 8" id="KW-0067">ATP-binding</keyword>
<name>A0ABV6JWN7_9PROT</name>
<keyword evidence="5" id="KW-0029">Amino-acid transport</keyword>
<evidence type="ECO:0000256" key="5">
    <source>
        <dbReference type="ARBA" id="ARBA00022970"/>
    </source>
</evidence>
<dbReference type="PANTHER" id="PTHR43820">
    <property type="entry name" value="HIGH-AFFINITY BRANCHED-CHAIN AMINO ACID TRANSPORT ATP-BINDING PROTEIN LIVF"/>
    <property type="match status" value="1"/>
</dbReference>
<dbReference type="InterPro" id="IPR032823">
    <property type="entry name" value="BCA_ABC_TP_C"/>
</dbReference>
<comment type="caution">
    <text evidence="8">The sequence shown here is derived from an EMBL/GenBank/DDBJ whole genome shotgun (WGS) entry which is preliminary data.</text>
</comment>
<dbReference type="InterPro" id="IPR052156">
    <property type="entry name" value="BCAA_Transport_ATP-bd_LivF"/>
</dbReference>
<dbReference type="RefSeq" id="WP_377045632.1">
    <property type="nucleotide sequence ID" value="NZ_JBHLUN010000012.1"/>
</dbReference>
<feature type="region of interest" description="Disordered" evidence="6">
    <location>
        <begin position="321"/>
        <end position="391"/>
    </location>
</feature>
<keyword evidence="9" id="KW-1185">Reference proteome</keyword>
<evidence type="ECO:0000256" key="6">
    <source>
        <dbReference type="SAM" id="MobiDB-lite"/>
    </source>
</evidence>
<dbReference type="EMBL" id="JBHLUN010000012">
    <property type="protein sequence ID" value="MFC0409880.1"/>
    <property type="molecule type" value="Genomic_DNA"/>
</dbReference>
<dbReference type="Proteomes" id="UP001589865">
    <property type="component" value="Unassembled WGS sequence"/>
</dbReference>
<keyword evidence="2" id="KW-0813">Transport</keyword>
<feature type="domain" description="ABC transporter" evidence="7">
    <location>
        <begin position="392"/>
        <end position="623"/>
    </location>
</feature>
<dbReference type="SUPFAM" id="SSF52540">
    <property type="entry name" value="P-loop containing nucleoside triphosphate hydrolases"/>
    <property type="match status" value="2"/>
</dbReference>
<evidence type="ECO:0000256" key="4">
    <source>
        <dbReference type="ARBA" id="ARBA00022840"/>
    </source>
</evidence>
<dbReference type="PROSITE" id="PS50893">
    <property type="entry name" value="ABC_TRANSPORTER_2"/>
    <property type="match status" value="2"/>
</dbReference>
<feature type="compositionally biased region" description="Low complexity" evidence="6">
    <location>
        <begin position="372"/>
        <end position="382"/>
    </location>
</feature>
<feature type="compositionally biased region" description="Low complexity" evidence="6">
    <location>
        <begin position="352"/>
        <end position="365"/>
    </location>
</feature>
<evidence type="ECO:0000313" key="9">
    <source>
        <dbReference type="Proteomes" id="UP001589865"/>
    </source>
</evidence>
<feature type="domain" description="ABC transporter" evidence="7">
    <location>
        <begin position="72"/>
        <end position="313"/>
    </location>
</feature>
<dbReference type="Pfam" id="PF12399">
    <property type="entry name" value="BCA_ABC_TP_C"/>
    <property type="match status" value="1"/>
</dbReference>
<evidence type="ECO:0000313" key="8">
    <source>
        <dbReference type="EMBL" id="MFC0409880.1"/>
    </source>
</evidence>
<dbReference type="PANTHER" id="PTHR43820:SF2">
    <property type="entry name" value="ABC TRANSPORTER ATP-BINDING PROTEIN"/>
    <property type="match status" value="1"/>
</dbReference>
<keyword evidence="3" id="KW-0547">Nucleotide-binding</keyword>
<dbReference type="CDD" id="cd03224">
    <property type="entry name" value="ABC_TM1139_LivF_branched"/>
    <property type="match status" value="1"/>
</dbReference>
<reference evidence="8 9" key="1">
    <citation type="submission" date="2024-09" db="EMBL/GenBank/DDBJ databases">
        <authorList>
            <person name="Sun Q."/>
            <person name="Mori K."/>
        </authorList>
    </citation>
    <scope>NUCLEOTIDE SEQUENCE [LARGE SCALE GENOMIC DNA]</scope>
    <source>
        <strain evidence="8 9">TBRC 5777</strain>
    </source>
</reference>
<evidence type="ECO:0000259" key="7">
    <source>
        <dbReference type="PROSITE" id="PS50893"/>
    </source>
</evidence>
<dbReference type="InterPro" id="IPR017871">
    <property type="entry name" value="ABC_transporter-like_CS"/>
</dbReference>
<evidence type="ECO:0000256" key="2">
    <source>
        <dbReference type="ARBA" id="ARBA00022448"/>
    </source>
</evidence>
<evidence type="ECO:0000256" key="1">
    <source>
        <dbReference type="ARBA" id="ARBA00005417"/>
    </source>
</evidence>
<dbReference type="Gene3D" id="3.40.50.300">
    <property type="entry name" value="P-loop containing nucleotide triphosphate hydrolases"/>
    <property type="match status" value="2"/>
</dbReference>
<feature type="region of interest" description="Disordered" evidence="6">
    <location>
        <begin position="1"/>
        <end position="66"/>
    </location>
</feature>
<dbReference type="CDD" id="cd03219">
    <property type="entry name" value="ABC_Mj1267_LivG_branched"/>
    <property type="match status" value="1"/>
</dbReference>
<protein>
    <submittedName>
        <fullName evidence="8">ATP-binding cassette domain-containing protein</fullName>
    </submittedName>
</protein>
<dbReference type="SMART" id="SM00382">
    <property type="entry name" value="AAA"/>
    <property type="match status" value="2"/>
</dbReference>